<gene>
    <name evidence="2" type="ORF">ACFPUY_34320</name>
</gene>
<proteinExistence type="predicted"/>
<dbReference type="Pfam" id="PF04909">
    <property type="entry name" value="Amidohydro_2"/>
    <property type="match status" value="1"/>
</dbReference>
<evidence type="ECO:0000313" key="3">
    <source>
        <dbReference type="Proteomes" id="UP001596096"/>
    </source>
</evidence>
<dbReference type="InterPro" id="IPR032465">
    <property type="entry name" value="ACMSD"/>
</dbReference>
<dbReference type="RefSeq" id="WP_219546114.1">
    <property type="nucleotide sequence ID" value="NZ_JAHKRN010000021.1"/>
</dbReference>
<evidence type="ECO:0000313" key="2">
    <source>
        <dbReference type="EMBL" id="MFC5820202.1"/>
    </source>
</evidence>
<reference evidence="3" key="1">
    <citation type="journal article" date="2019" name="Int. J. Syst. Evol. Microbiol.">
        <title>The Global Catalogue of Microorganisms (GCM) 10K type strain sequencing project: providing services to taxonomists for standard genome sequencing and annotation.</title>
        <authorList>
            <consortium name="The Broad Institute Genomics Platform"/>
            <consortium name="The Broad Institute Genome Sequencing Center for Infectious Disease"/>
            <person name="Wu L."/>
            <person name="Ma J."/>
        </authorList>
    </citation>
    <scope>NUCLEOTIDE SEQUENCE [LARGE SCALE GENOMIC DNA]</scope>
    <source>
        <strain evidence="3">CGMCC 4.7106</strain>
    </source>
</reference>
<name>A0ABW1C4F1_9ACTN</name>
<accession>A0ABW1C4F1</accession>
<dbReference type="InterPro" id="IPR006680">
    <property type="entry name" value="Amidohydro-rel"/>
</dbReference>
<dbReference type="Proteomes" id="UP001596096">
    <property type="component" value="Unassembled WGS sequence"/>
</dbReference>
<dbReference type="PANTHER" id="PTHR21240:SF28">
    <property type="entry name" value="ISO-OROTATE DECARBOXYLASE (EUROFUNG)"/>
    <property type="match status" value="1"/>
</dbReference>
<sequence>MTVDVHTHAIPRDLPRLSERYAGAWPGLRATGPCTADLQLGGRFFRALDDRCWDSGRRLADMAAEGVTSQVVSPIPVTFGYGLPVDGAIELSRAQNEWIAGLVAAEPRRFTGLGTVPLQEPDVAAAMVGECVDGLGLAGVEIGTNVDGRPLDDRALDVFYAAVAERDAVLFVHPWQVLGADRLGAHGLLYAVGMPAETAAAAATLILGGVLDRHPGLRVVLAHGGGALLAMLPRIERCVAMLPGVRAPERPVREYLRRFWYDSLVYDPGTLRTLVETVGADRVMVGTDYPFPIAERPAGAALAPAGLAPDQERAVRTGTAADLFPGGVHASR</sequence>
<feature type="domain" description="Amidohydrolase-related" evidence="1">
    <location>
        <begin position="3"/>
        <end position="325"/>
    </location>
</feature>
<protein>
    <submittedName>
        <fullName evidence="2">Amidohydrolase family protein</fullName>
    </submittedName>
</protein>
<organism evidence="2 3">
    <name type="scientific">Nonomuraea harbinensis</name>
    <dbReference type="NCBI Taxonomy" id="1286938"/>
    <lineage>
        <taxon>Bacteria</taxon>
        <taxon>Bacillati</taxon>
        <taxon>Actinomycetota</taxon>
        <taxon>Actinomycetes</taxon>
        <taxon>Streptosporangiales</taxon>
        <taxon>Streptosporangiaceae</taxon>
        <taxon>Nonomuraea</taxon>
    </lineage>
</organism>
<dbReference type="PANTHER" id="PTHR21240">
    <property type="entry name" value="2-AMINO-3-CARBOXYLMUCONATE-6-SEMIALDEHYDE DECARBOXYLASE"/>
    <property type="match status" value="1"/>
</dbReference>
<keyword evidence="3" id="KW-1185">Reference proteome</keyword>
<comment type="caution">
    <text evidence="2">The sequence shown here is derived from an EMBL/GenBank/DDBJ whole genome shotgun (WGS) entry which is preliminary data.</text>
</comment>
<dbReference type="EMBL" id="JBHSNW010000023">
    <property type="protein sequence ID" value="MFC5820202.1"/>
    <property type="molecule type" value="Genomic_DNA"/>
</dbReference>
<evidence type="ECO:0000259" key="1">
    <source>
        <dbReference type="Pfam" id="PF04909"/>
    </source>
</evidence>